<gene>
    <name evidence="1" type="ORF">PRUPE_8G057900</name>
</gene>
<accession>M5X977</accession>
<reference evidence="1 2" key="1">
    <citation type="journal article" date="2013" name="Nat. Genet.">
        <title>The high-quality draft genome of peach (Prunus persica) identifies unique patterns of genetic diversity, domestication and genome evolution.</title>
        <authorList>
            <consortium name="International Peach Genome Initiative"/>
            <person name="Verde I."/>
            <person name="Abbott A.G."/>
            <person name="Scalabrin S."/>
            <person name="Jung S."/>
            <person name="Shu S."/>
            <person name="Marroni F."/>
            <person name="Zhebentyayeva T."/>
            <person name="Dettori M.T."/>
            <person name="Grimwood J."/>
            <person name="Cattonaro F."/>
            <person name="Zuccolo A."/>
            <person name="Rossini L."/>
            <person name="Jenkins J."/>
            <person name="Vendramin E."/>
            <person name="Meisel L.A."/>
            <person name="Decroocq V."/>
            <person name="Sosinski B."/>
            <person name="Prochnik S."/>
            <person name="Mitros T."/>
            <person name="Policriti A."/>
            <person name="Cipriani G."/>
            <person name="Dondini L."/>
            <person name="Ficklin S."/>
            <person name="Goodstein D.M."/>
            <person name="Xuan P."/>
            <person name="Del Fabbro C."/>
            <person name="Aramini V."/>
            <person name="Copetti D."/>
            <person name="Gonzalez S."/>
            <person name="Horner D.S."/>
            <person name="Falchi R."/>
            <person name="Lucas S."/>
            <person name="Mica E."/>
            <person name="Maldonado J."/>
            <person name="Lazzari B."/>
            <person name="Bielenberg D."/>
            <person name="Pirona R."/>
            <person name="Miculan M."/>
            <person name="Barakat A."/>
            <person name="Testolin R."/>
            <person name="Stella A."/>
            <person name="Tartarini S."/>
            <person name="Tonutti P."/>
            <person name="Arus P."/>
            <person name="Orellana A."/>
            <person name="Wells C."/>
            <person name="Main D."/>
            <person name="Vizzotto G."/>
            <person name="Silva H."/>
            <person name="Salamini F."/>
            <person name="Schmutz J."/>
            <person name="Morgante M."/>
            <person name="Rokhsar D.S."/>
        </authorList>
    </citation>
    <scope>NUCLEOTIDE SEQUENCE [LARGE SCALE GENOMIC DNA]</scope>
    <source>
        <strain evidence="2">cv. Nemared</strain>
    </source>
</reference>
<dbReference type="Gramene" id="ONH90506">
    <property type="protein sequence ID" value="ONH90506"/>
    <property type="gene ID" value="PRUPE_8G057900"/>
</dbReference>
<dbReference type="EMBL" id="CM007658">
    <property type="protein sequence ID" value="ONH90506.1"/>
    <property type="molecule type" value="Genomic_DNA"/>
</dbReference>
<protein>
    <submittedName>
        <fullName evidence="1">Uncharacterized protein</fullName>
    </submittedName>
</protein>
<name>M5X977_PRUPE</name>
<dbReference type="HOGENOM" id="CLU_2175393_0_0_1"/>
<dbReference type="AlphaFoldDB" id="M5X977"/>
<sequence length="110" mass="12697">MEAYLRKRALVRNQDLNPGGVWFGAVRLEFLVCRFECPPLADNELCRVAFVLCQTFKRGKNPQPIHNPFIKRVKNFKLKHDPCNPFTKHIELGHKQVTCLVTCLKTCLTS</sequence>
<evidence type="ECO:0000313" key="2">
    <source>
        <dbReference type="Proteomes" id="UP000006882"/>
    </source>
</evidence>
<evidence type="ECO:0000313" key="1">
    <source>
        <dbReference type="EMBL" id="ONH90506.1"/>
    </source>
</evidence>
<organism evidence="1 2">
    <name type="scientific">Prunus persica</name>
    <name type="common">Peach</name>
    <name type="synonym">Amygdalus persica</name>
    <dbReference type="NCBI Taxonomy" id="3760"/>
    <lineage>
        <taxon>Eukaryota</taxon>
        <taxon>Viridiplantae</taxon>
        <taxon>Streptophyta</taxon>
        <taxon>Embryophyta</taxon>
        <taxon>Tracheophyta</taxon>
        <taxon>Spermatophyta</taxon>
        <taxon>Magnoliopsida</taxon>
        <taxon>eudicotyledons</taxon>
        <taxon>Gunneridae</taxon>
        <taxon>Pentapetalae</taxon>
        <taxon>rosids</taxon>
        <taxon>fabids</taxon>
        <taxon>Rosales</taxon>
        <taxon>Rosaceae</taxon>
        <taxon>Amygdaloideae</taxon>
        <taxon>Amygdaleae</taxon>
        <taxon>Prunus</taxon>
    </lineage>
</organism>
<proteinExistence type="predicted"/>
<dbReference type="Proteomes" id="UP000006882">
    <property type="component" value="Chromosome G8"/>
</dbReference>
<keyword evidence="2" id="KW-1185">Reference proteome</keyword>